<dbReference type="GO" id="GO:0005179">
    <property type="term" value="F:hormone activity"/>
    <property type="evidence" value="ECO:0007669"/>
    <property type="project" value="UniProtKB-KW"/>
</dbReference>
<name>A0A3Q1K5K0_ANATE</name>
<keyword evidence="5" id="KW-0027">Amidation</keyword>
<protein>
    <recommendedName>
        <fullName evidence="10">Gonadoliberin</fullName>
    </recommendedName>
</protein>
<evidence type="ECO:0000256" key="7">
    <source>
        <dbReference type="SAM" id="SignalP"/>
    </source>
</evidence>
<proteinExistence type="inferred from homology"/>
<dbReference type="PROSITE" id="PS00473">
    <property type="entry name" value="GNRH"/>
    <property type="match status" value="1"/>
</dbReference>
<organism evidence="8 9">
    <name type="scientific">Anabas testudineus</name>
    <name type="common">Climbing perch</name>
    <name type="synonym">Anthias testudineus</name>
    <dbReference type="NCBI Taxonomy" id="64144"/>
    <lineage>
        <taxon>Eukaryota</taxon>
        <taxon>Metazoa</taxon>
        <taxon>Chordata</taxon>
        <taxon>Craniata</taxon>
        <taxon>Vertebrata</taxon>
        <taxon>Euteleostomi</taxon>
        <taxon>Actinopterygii</taxon>
        <taxon>Neopterygii</taxon>
        <taxon>Teleostei</taxon>
        <taxon>Neoteleostei</taxon>
        <taxon>Acanthomorphata</taxon>
        <taxon>Anabantaria</taxon>
        <taxon>Anabantiformes</taxon>
        <taxon>Anabantoidei</taxon>
        <taxon>Anabantidae</taxon>
        <taxon>Anabas</taxon>
    </lineage>
</organism>
<keyword evidence="6" id="KW-0873">Pyrrolidone carboxylic acid</keyword>
<dbReference type="InParanoid" id="A0A3Q1K5K0"/>
<evidence type="ECO:0000256" key="5">
    <source>
        <dbReference type="ARBA" id="ARBA00022815"/>
    </source>
</evidence>
<reference evidence="8" key="3">
    <citation type="submission" date="2025-09" db="UniProtKB">
        <authorList>
            <consortium name="Ensembl"/>
        </authorList>
    </citation>
    <scope>IDENTIFICATION</scope>
</reference>
<sequence>PHKIMAVKLLALLLVGTLVPLHCCQHWSYGLSPGGKRDLDITPLCNVFLQQIVEGFPHMDTPCSVVSCAESPLAKLYRIKGFLNSVTDRGNGQRTYKK</sequence>
<evidence type="ECO:0000256" key="6">
    <source>
        <dbReference type="ARBA" id="ARBA00023283"/>
    </source>
</evidence>
<dbReference type="OrthoDB" id="8716567at2759"/>
<comment type="similarity">
    <text evidence="2">Belongs to the GnRH family.</text>
</comment>
<evidence type="ECO:0000313" key="9">
    <source>
        <dbReference type="Proteomes" id="UP000265040"/>
    </source>
</evidence>
<evidence type="ECO:0000256" key="2">
    <source>
        <dbReference type="ARBA" id="ARBA00010968"/>
    </source>
</evidence>
<accession>A0A3Q1K5K0</accession>
<feature type="chain" id="PRO_5030080689" description="Gonadoliberin" evidence="7">
    <location>
        <begin position="25"/>
        <end position="98"/>
    </location>
</feature>
<dbReference type="Ensembl" id="ENSATET00000027398.3">
    <property type="protein sequence ID" value="ENSATEP00000026971.2"/>
    <property type="gene ID" value="ENSATEG00000018528.3"/>
</dbReference>
<keyword evidence="3" id="KW-0964">Secreted</keyword>
<reference evidence="8" key="1">
    <citation type="submission" date="2021-04" db="EMBL/GenBank/DDBJ databases">
        <authorList>
            <consortium name="Wellcome Sanger Institute Data Sharing"/>
        </authorList>
    </citation>
    <scope>NUCLEOTIDE SEQUENCE [LARGE SCALE GENOMIC DNA]</scope>
</reference>
<dbReference type="STRING" id="64144.ENSATEP00000026971"/>
<reference evidence="8" key="2">
    <citation type="submission" date="2025-08" db="UniProtKB">
        <authorList>
            <consortium name="Ensembl"/>
        </authorList>
    </citation>
    <scope>IDENTIFICATION</scope>
</reference>
<keyword evidence="9" id="KW-1185">Reference proteome</keyword>
<evidence type="ECO:0008006" key="10">
    <source>
        <dbReference type="Google" id="ProtNLM"/>
    </source>
</evidence>
<keyword evidence="4" id="KW-0372">Hormone</keyword>
<evidence type="ECO:0000256" key="4">
    <source>
        <dbReference type="ARBA" id="ARBA00022702"/>
    </source>
</evidence>
<evidence type="ECO:0000256" key="3">
    <source>
        <dbReference type="ARBA" id="ARBA00022525"/>
    </source>
</evidence>
<dbReference type="AlphaFoldDB" id="A0A3Q1K5K0"/>
<dbReference type="InterPro" id="IPR002012">
    <property type="entry name" value="GnRH"/>
</dbReference>
<dbReference type="GO" id="GO:0005576">
    <property type="term" value="C:extracellular region"/>
    <property type="evidence" value="ECO:0007669"/>
    <property type="project" value="UniProtKB-SubCell"/>
</dbReference>
<dbReference type="GeneTree" id="ENSGT00760000119772"/>
<dbReference type="Proteomes" id="UP000265040">
    <property type="component" value="Chromosome 9"/>
</dbReference>
<evidence type="ECO:0000256" key="1">
    <source>
        <dbReference type="ARBA" id="ARBA00004613"/>
    </source>
</evidence>
<feature type="signal peptide" evidence="7">
    <location>
        <begin position="1"/>
        <end position="24"/>
    </location>
</feature>
<evidence type="ECO:0000313" key="8">
    <source>
        <dbReference type="Ensembl" id="ENSATEP00000026971.2"/>
    </source>
</evidence>
<keyword evidence="7" id="KW-0732">Signal</keyword>
<comment type="subcellular location">
    <subcellularLocation>
        <location evidence="1">Secreted</location>
    </subcellularLocation>
</comment>